<evidence type="ECO:0000313" key="1">
    <source>
        <dbReference type="EMBL" id="GBN22502.1"/>
    </source>
</evidence>
<comment type="caution">
    <text evidence="1">The sequence shown here is derived from an EMBL/GenBank/DDBJ whole genome shotgun (WGS) entry which is preliminary data.</text>
</comment>
<accession>A0A4Y2M6Y0</accession>
<sequence>MIDTPPASISSFLHQSPLYLQHIARLDDMSKTTFYRHLQKHLNIRVHCPGCMEEMTLDKFYNDHALKRHGLNKFRRCVFCFGKRGLTKGLRQENVAHKIECLKKFVDDTRIRTNDIEKIPCDTIPLCEDMCRKFRHYPRDMRGRVKDRLSEFVGFYDSIFEKPEMWRVPKGVKLNARCGFGNGVYAIVQRYLKEDLT</sequence>
<dbReference type="Proteomes" id="UP000499080">
    <property type="component" value="Unassembled WGS sequence"/>
</dbReference>
<gene>
    <name evidence="1" type="ORF">AVEN_13887_1</name>
</gene>
<name>A0A4Y2M6Y0_ARAVE</name>
<proteinExistence type="predicted"/>
<evidence type="ECO:0000313" key="2">
    <source>
        <dbReference type="Proteomes" id="UP000499080"/>
    </source>
</evidence>
<organism evidence="1 2">
    <name type="scientific">Araneus ventricosus</name>
    <name type="common">Orbweaver spider</name>
    <name type="synonym">Epeira ventricosa</name>
    <dbReference type="NCBI Taxonomy" id="182803"/>
    <lineage>
        <taxon>Eukaryota</taxon>
        <taxon>Metazoa</taxon>
        <taxon>Ecdysozoa</taxon>
        <taxon>Arthropoda</taxon>
        <taxon>Chelicerata</taxon>
        <taxon>Arachnida</taxon>
        <taxon>Araneae</taxon>
        <taxon>Araneomorphae</taxon>
        <taxon>Entelegynae</taxon>
        <taxon>Araneoidea</taxon>
        <taxon>Araneidae</taxon>
        <taxon>Araneus</taxon>
    </lineage>
</organism>
<dbReference type="OrthoDB" id="6464760at2759"/>
<dbReference type="AlphaFoldDB" id="A0A4Y2M6Y0"/>
<protein>
    <submittedName>
        <fullName evidence="1">Uncharacterized protein</fullName>
    </submittedName>
</protein>
<keyword evidence="2" id="KW-1185">Reference proteome</keyword>
<dbReference type="EMBL" id="BGPR01006871">
    <property type="protein sequence ID" value="GBN22502.1"/>
    <property type="molecule type" value="Genomic_DNA"/>
</dbReference>
<reference evidence="1 2" key="1">
    <citation type="journal article" date="2019" name="Sci. Rep.">
        <title>Orb-weaving spider Araneus ventricosus genome elucidates the spidroin gene catalogue.</title>
        <authorList>
            <person name="Kono N."/>
            <person name="Nakamura H."/>
            <person name="Ohtoshi R."/>
            <person name="Moran D.A.P."/>
            <person name="Shinohara A."/>
            <person name="Yoshida Y."/>
            <person name="Fujiwara M."/>
            <person name="Mori M."/>
            <person name="Tomita M."/>
            <person name="Arakawa K."/>
        </authorList>
    </citation>
    <scope>NUCLEOTIDE SEQUENCE [LARGE SCALE GENOMIC DNA]</scope>
</reference>